<protein>
    <submittedName>
        <fullName evidence="2">Uncharacterized protein</fullName>
    </submittedName>
</protein>
<keyword evidence="3" id="KW-1185">Reference proteome</keyword>
<accession>A0A0D0BYI0</accession>
<sequence>MDTPSQSPPQSPPKPAKITKYSRKQKRRREESMDAENRSAQNSESGHSDGEQAAKRVSKSPNTSKKLTDMSPPESTTPVASRSAKRPRVESDVPDNVSVKSKKGHVRGSSSVASLKNIQSTATSTPPSSKKPVSIRGHKPKSSISQLQIAPSESDFDDGASVADSVMTNSNRVRRTEEERIEYFKNQPECGSLEPNRVKCTRCQKYVSLGKQTTYNVRPWEKHRAKCDLKPAVEHQASPEATDGGSAATPRTRLTEEERKGILLADPNIQEVEPEQVLCKNCTKWIRLNNTTAYDLSNWKQHNRSCNAPIPSSRVATAARKLQLVNDEQVKSFSTNTVVCATCNITVELTKDVDYNLTLWNEHKAGCDRSKAGSVPFPTRSPSSVGSSSTVVAPEAPAPKGVKRRLEDTEVELPKGDPDARPQVRPRTEEYVAPDKEPPSVLGWFVMPFKSFVRGFRESMSKGAPVSDIPSTTSTSA</sequence>
<feature type="compositionally biased region" description="Basic and acidic residues" evidence="1">
    <location>
        <begin position="28"/>
        <end position="37"/>
    </location>
</feature>
<evidence type="ECO:0000313" key="2">
    <source>
        <dbReference type="EMBL" id="KIK50457.1"/>
    </source>
</evidence>
<dbReference type="Proteomes" id="UP000053593">
    <property type="component" value="Unassembled WGS sequence"/>
</dbReference>
<feature type="region of interest" description="Disordered" evidence="1">
    <location>
        <begin position="1"/>
        <end position="162"/>
    </location>
</feature>
<dbReference type="HOGENOM" id="CLU_044883_0_0_1"/>
<dbReference type="AlphaFoldDB" id="A0A0D0BYI0"/>
<feature type="region of interest" description="Disordered" evidence="1">
    <location>
        <begin position="368"/>
        <end position="435"/>
    </location>
</feature>
<name>A0A0D0BYI0_9AGAR</name>
<dbReference type="OrthoDB" id="3262173at2759"/>
<feature type="compositionally biased region" description="Low complexity" evidence="1">
    <location>
        <begin position="120"/>
        <end position="134"/>
    </location>
</feature>
<feature type="region of interest" description="Disordered" evidence="1">
    <location>
        <begin position="234"/>
        <end position="253"/>
    </location>
</feature>
<proteinExistence type="predicted"/>
<feature type="compositionally biased region" description="Basic and acidic residues" evidence="1">
    <location>
        <begin position="404"/>
        <end position="435"/>
    </location>
</feature>
<reference evidence="2 3" key="1">
    <citation type="submission" date="2014-04" db="EMBL/GenBank/DDBJ databases">
        <title>Evolutionary Origins and Diversification of the Mycorrhizal Mutualists.</title>
        <authorList>
            <consortium name="DOE Joint Genome Institute"/>
            <consortium name="Mycorrhizal Genomics Consortium"/>
            <person name="Kohler A."/>
            <person name="Kuo A."/>
            <person name="Nagy L.G."/>
            <person name="Floudas D."/>
            <person name="Copeland A."/>
            <person name="Barry K.W."/>
            <person name="Cichocki N."/>
            <person name="Veneault-Fourrey C."/>
            <person name="LaButti K."/>
            <person name="Lindquist E.A."/>
            <person name="Lipzen A."/>
            <person name="Lundell T."/>
            <person name="Morin E."/>
            <person name="Murat C."/>
            <person name="Riley R."/>
            <person name="Ohm R."/>
            <person name="Sun H."/>
            <person name="Tunlid A."/>
            <person name="Henrissat B."/>
            <person name="Grigoriev I.V."/>
            <person name="Hibbett D.S."/>
            <person name="Martin F."/>
        </authorList>
    </citation>
    <scope>NUCLEOTIDE SEQUENCE [LARGE SCALE GENOMIC DNA]</scope>
    <source>
        <strain evidence="2 3">FD-317 M1</strain>
    </source>
</reference>
<feature type="compositionally biased region" description="Polar residues" evidence="1">
    <location>
        <begin position="142"/>
        <end position="151"/>
    </location>
</feature>
<feature type="compositionally biased region" description="Pro residues" evidence="1">
    <location>
        <begin position="1"/>
        <end position="15"/>
    </location>
</feature>
<organism evidence="2 3">
    <name type="scientific">Collybiopsis luxurians FD-317 M1</name>
    <dbReference type="NCBI Taxonomy" id="944289"/>
    <lineage>
        <taxon>Eukaryota</taxon>
        <taxon>Fungi</taxon>
        <taxon>Dikarya</taxon>
        <taxon>Basidiomycota</taxon>
        <taxon>Agaricomycotina</taxon>
        <taxon>Agaricomycetes</taxon>
        <taxon>Agaricomycetidae</taxon>
        <taxon>Agaricales</taxon>
        <taxon>Marasmiineae</taxon>
        <taxon>Omphalotaceae</taxon>
        <taxon>Collybiopsis</taxon>
        <taxon>Collybiopsis luxurians</taxon>
    </lineage>
</organism>
<gene>
    <name evidence="2" type="ORF">GYMLUDRAFT_51165</name>
</gene>
<evidence type="ECO:0000313" key="3">
    <source>
        <dbReference type="Proteomes" id="UP000053593"/>
    </source>
</evidence>
<dbReference type="EMBL" id="KN834901">
    <property type="protein sequence ID" value="KIK50457.1"/>
    <property type="molecule type" value="Genomic_DNA"/>
</dbReference>
<feature type="compositionally biased region" description="Polar residues" evidence="1">
    <location>
        <begin position="108"/>
        <end position="119"/>
    </location>
</feature>
<feature type="compositionally biased region" description="Low complexity" evidence="1">
    <location>
        <begin position="381"/>
        <end position="392"/>
    </location>
</feature>
<evidence type="ECO:0000256" key="1">
    <source>
        <dbReference type="SAM" id="MobiDB-lite"/>
    </source>
</evidence>